<dbReference type="AlphaFoldDB" id="A0A7S3PBR8"/>
<name>A0A7S3PBR8_9STRA</name>
<proteinExistence type="predicted"/>
<keyword evidence="1" id="KW-0175">Coiled coil</keyword>
<sequence>MLDRRLYLPTLMSQEDLSTLERLVKDAMLLLDQNLTHAYYRALEIIPDIVQQETKIRDFLYVENNDPQKAATRLARYWQTRKDLFVERWQLPMTQTGTGCLSDFDIGILRSGYMKLAHSATHGAVLIIDFAFLPPGVVRTQTRIPFYLLSICPCELTSLHVIRGEKMPAIELSSRAKDILFGNTATRLKNLYLAHAYEPGKERLIEFLGYQQTRVVEHNFQVSIPSQHRIMGKSVSSTLKLLAEAGFECACLPVELGGNIDKAAFQDWIRMRLTIEGAAGALLTTNLAKVPNQKRQRESFTIEKRPEETQEDFAKRKNAAYVRRNYHRQKNEIMIAEGEADGLRQRNDLLRADNERLQRLLAQANDIIVRILDPKMSAHVIERSTTKSSSCDPSSEG</sequence>
<evidence type="ECO:0000256" key="1">
    <source>
        <dbReference type="SAM" id="Coils"/>
    </source>
</evidence>
<protein>
    <submittedName>
        <fullName evidence="2">Uncharacterized protein</fullName>
    </submittedName>
</protein>
<reference evidence="2" key="1">
    <citation type="submission" date="2021-01" db="EMBL/GenBank/DDBJ databases">
        <authorList>
            <person name="Corre E."/>
            <person name="Pelletier E."/>
            <person name="Niang G."/>
            <person name="Scheremetjew M."/>
            <person name="Finn R."/>
            <person name="Kale V."/>
            <person name="Holt S."/>
            <person name="Cochrane G."/>
            <person name="Meng A."/>
            <person name="Brown T."/>
            <person name="Cohen L."/>
        </authorList>
    </citation>
    <scope>NUCLEOTIDE SEQUENCE</scope>
    <source>
        <strain evidence="2">CCMP127</strain>
    </source>
</reference>
<dbReference type="EMBL" id="HBIM01024000">
    <property type="protein sequence ID" value="CAE0421115.1"/>
    <property type="molecule type" value="Transcribed_RNA"/>
</dbReference>
<gene>
    <name evidence="2" type="ORF">ACOF00016_LOCUS17764</name>
</gene>
<organism evidence="2">
    <name type="scientific">Amphora coffeiformis</name>
    <dbReference type="NCBI Taxonomy" id="265554"/>
    <lineage>
        <taxon>Eukaryota</taxon>
        <taxon>Sar</taxon>
        <taxon>Stramenopiles</taxon>
        <taxon>Ochrophyta</taxon>
        <taxon>Bacillariophyta</taxon>
        <taxon>Bacillariophyceae</taxon>
        <taxon>Bacillariophycidae</taxon>
        <taxon>Thalassiophysales</taxon>
        <taxon>Catenulaceae</taxon>
        <taxon>Amphora</taxon>
    </lineage>
</organism>
<evidence type="ECO:0000313" key="2">
    <source>
        <dbReference type="EMBL" id="CAE0421115.1"/>
    </source>
</evidence>
<accession>A0A7S3PBR8</accession>
<feature type="coiled-coil region" evidence="1">
    <location>
        <begin position="326"/>
        <end position="367"/>
    </location>
</feature>